<evidence type="ECO:0000313" key="2">
    <source>
        <dbReference type="Proteomes" id="UP001283361"/>
    </source>
</evidence>
<dbReference type="EMBL" id="JAWDGP010004341">
    <property type="protein sequence ID" value="KAK3765170.1"/>
    <property type="molecule type" value="Genomic_DNA"/>
</dbReference>
<keyword evidence="2" id="KW-1185">Reference proteome</keyword>
<comment type="caution">
    <text evidence="1">The sequence shown here is derived from an EMBL/GenBank/DDBJ whole genome shotgun (WGS) entry which is preliminary data.</text>
</comment>
<evidence type="ECO:0000313" key="1">
    <source>
        <dbReference type="EMBL" id="KAK3765170.1"/>
    </source>
</evidence>
<reference evidence="1" key="1">
    <citation type="journal article" date="2023" name="G3 (Bethesda)">
        <title>A reference genome for the long-term kleptoplast-retaining sea slug Elysia crispata morphotype clarki.</title>
        <authorList>
            <person name="Eastman K.E."/>
            <person name="Pendleton A.L."/>
            <person name="Shaikh M.A."/>
            <person name="Suttiyut T."/>
            <person name="Ogas R."/>
            <person name="Tomko P."/>
            <person name="Gavelis G."/>
            <person name="Widhalm J.R."/>
            <person name="Wisecaver J.H."/>
        </authorList>
    </citation>
    <scope>NUCLEOTIDE SEQUENCE</scope>
    <source>
        <strain evidence="1">ECLA1</strain>
    </source>
</reference>
<gene>
    <name evidence="1" type="ORF">RRG08_040897</name>
</gene>
<protein>
    <submittedName>
        <fullName evidence="1">Uncharacterized protein</fullName>
    </submittedName>
</protein>
<dbReference type="AlphaFoldDB" id="A0AAE0Z9H4"/>
<feature type="non-terminal residue" evidence="1">
    <location>
        <position position="1"/>
    </location>
</feature>
<proteinExistence type="predicted"/>
<dbReference type="Proteomes" id="UP001283361">
    <property type="component" value="Unassembled WGS sequence"/>
</dbReference>
<accession>A0AAE0Z9H4</accession>
<sequence>VHLASGLGWTNKSRGSKPRPPVLDYLHVQCLDHYRWSRRSTCVSVSGHGFSELYCVWFTRDTQTPGDLTLHGCTCCDGRVGARGVQQSRHNIFPIYPGRHVMAKNSL</sequence>
<name>A0AAE0Z9H4_9GAST</name>
<organism evidence="1 2">
    <name type="scientific">Elysia crispata</name>
    <name type="common">lettuce slug</name>
    <dbReference type="NCBI Taxonomy" id="231223"/>
    <lineage>
        <taxon>Eukaryota</taxon>
        <taxon>Metazoa</taxon>
        <taxon>Spiralia</taxon>
        <taxon>Lophotrochozoa</taxon>
        <taxon>Mollusca</taxon>
        <taxon>Gastropoda</taxon>
        <taxon>Heterobranchia</taxon>
        <taxon>Euthyneura</taxon>
        <taxon>Panpulmonata</taxon>
        <taxon>Sacoglossa</taxon>
        <taxon>Placobranchoidea</taxon>
        <taxon>Plakobranchidae</taxon>
        <taxon>Elysia</taxon>
    </lineage>
</organism>